<dbReference type="GO" id="GO:0005975">
    <property type="term" value="P:carbohydrate metabolic process"/>
    <property type="evidence" value="ECO:0007669"/>
    <property type="project" value="InterPro"/>
</dbReference>
<dbReference type="PANTHER" id="PTHR10587:SF137">
    <property type="entry name" value="4-DEOXY-4-FORMAMIDO-L-ARABINOSE-PHOSPHOUNDECAPRENOL DEFORMYLASE ARND-RELATED"/>
    <property type="match status" value="1"/>
</dbReference>
<comment type="caution">
    <text evidence="3">The sequence shown here is derived from an EMBL/GenBank/DDBJ whole genome shotgun (WGS) entry which is preliminary data.</text>
</comment>
<dbReference type="InterPro" id="IPR050248">
    <property type="entry name" value="Polysacc_deacetylase_ArnD"/>
</dbReference>
<reference evidence="3 4" key="1">
    <citation type="submission" date="2020-08" db="EMBL/GenBank/DDBJ databases">
        <title>Bridging the membrane lipid divide: bacteria of the FCB group superphylum have the potential to synthesize archaeal ether lipids.</title>
        <authorList>
            <person name="Villanueva L."/>
            <person name="Von Meijenfeldt F.A.B."/>
            <person name="Westbye A.B."/>
            <person name="Yadav S."/>
            <person name="Hopmans E.C."/>
            <person name="Dutilh B.E."/>
            <person name="Sinninghe Damste J.S."/>
        </authorList>
    </citation>
    <scope>NUCLEOTIDE SEQUENCE [LARGE SCALE GENOMIC DNA]</scope>
    <source>
        <strain evidence="3">NIOZ-UU36</strain>
    </source>
</reference>
<feature type="transmembrane region" description="Helical" evidence="1">
    <location>
        <begin position="6"/>
        <end position="27"/>
    </location>
</feature>
<dbReference type="AlphaFoldDB" id="A0A8J6NR07"/>
<evidence type="ECO:0000256" key="1">
    <source>
        <dbReference type="SAM" id="Phobius"/>
    </source>
</evidence>
<dbReference type="SUPFAM" id="SSF88713">
    <property type="entry name" value="Glycoside hydrolase/deacetylase"/>
    <property type="match status" value="1"/>
</dbReference>
<keyword evidence="1" id="KW-0472">Membrane</keyword>
<proteinExistence type="predicted"/>
<evidence type="ECO:0000259" key="2">
    <source>
        <dbReference type="PROSITE" id="PS51677"/>
    </source>
</evidence>
<gene>
    <name evidence="3" type="ORF">H8E29_14205</name>
</gene>
<organism evidence="3 4">
    <name type="scientific">Candidatus Desulfolinea nitratireducens</name>
    <dbReference type="NCBI Taxonomy" id="2841698"/>
    <lineage>
        <taxon>Bacteria</taxon>
        <taxon>Bacillati</taxon>
        <taxon>Chloroflexota</taxon>
        <taxon>Anaerolineae</taxon>
        <taxon>Anaerolineales</taxon>
        <taxon>Anaerolineales incertae sedis</taxon>
        <taxon>Candidatus Desulfolinea</taxon>
    </lineage>
</organism>
<dbReference type="GO" id="GO:0016810">
    <property type="term" value="F:hydrolase activity, acting on carbon-nitrogen (but not peptide) bonds"/>
    <property type="evidence" value="ECO:0007669"/>
    <property type="project" value="InterPro"/>
</dbReference>
<dbReference type="PROSITE" id="PS51677">
    <property type="entry name" value="NODB"/>
    <property type="match status" value="1"/>
</dbReference>
<dbReference type="PANTHER" id="PTHR10587">
    <property type="entry name" value="GLYCOSYL TRANSFERASE-RELATED"/>
    <property type="match status" value="1"/>
</dbReference>
<dbReference type="CDD" id="cd10958">
    <property type="entry name" value="CE4_NodB_like_2"/>
    <property type="match status" value="1"/>
</dbReference>
<protein>
    <submittedName>
        <fullName evidence="3">Polysaccharide deacetylase family protein</fullName>
    </submittedName>
</protein>
<dbReference type="Pfam" id="PF01522">
    <property type="entry name" value="Polysacc_deac_1"/>
    <property type="match status" value="1"/>
</dbReference>
<name>A0A8J6NR07_9CHLR</name>
<keyword evidence="1" id="KW-0812">Transmembrane</keyword>
<dbReference type="InterPro" id="IPR011330">
    <property type="entry name" value="Glyco_hydro/deAcase_b/a-brl"/>
</dbReference>
<dbReference type="Proteomes" id="UP000614469">
    <property type="component" value="Unassembled WGS sequence"/>
</dbReference>
<accession>A0A8J6NR07</accession>
<dbReference type="InterPro" id="IPR002509">
    <property type="entry name" value="NODB_dom"/>
</dbReference>
<evidence type="ECO:0000313" key="3">
    <source>
        <dbReference type="EMBL" id="MBC8336414.1"/>
    </source>
</evidence>
<sequence length="241" mass="27462">MDKVFFIRALITTSIIVFITFGIALWLKPEWMIAKLRRRSPEVLYSVETDKKVVALTIDDGPDANDSPQILEILEEYEAHATFFLITDHISGNETLVKRMVSEGHELGNHMTADEPSIAMSDQEFERELLKADKVLSQFMDISWVRPGSGWYNERMLATMKKHGYHCSLGSVYPYDPHVGFYWFSAYYVLGNIKPGAVIVLHDHDRRGERTAKALNIILPALEERGYSVVTLSELVALQPE</sequence>
<dbReference type="Gene3D" id="3.20.20.370">
    <property type="entry name" value="Glycoside hydrolase/deacetylase"/>
    <property type="match status" value="1"/>
</dbReference>
<feature type="domain" description="NodB homology" evidence="2">
    <location>
        <begin position="52"/>
        <end position="230"/>
    </location>
</feature>
<dbReference type="EMBL" id="JACNJN010000160">
    <property type="protein sequence ID" value="MBC8336414.1"/>
    <property type="molecule type" value="Genomic_DNA"/>
</dbReference>
<keyword evidence="1" id="KW-1133">Transmembrane helix</keyword>
<evidence type="ECO:0000313" key="4">
    <source>
        <dbReference type="Proteomes" id="UP000614469"/>
    </source>
</evidence>